<geneLocation type="plasmid" evidence="3">
    <name>pAzo1</name>
</geneLocation>
<dbReference type="OrthoDB" id="9985939at2"/>
<keyword evidence="1" id="KW-0812">Transmembrane</keyword>
<keyword evidence="1" id="KW-1133">Transmembrane helix</keyword>
<organism evidence="2 3">
    <name type="scientific">Aromatoleum aromaticum (strain DSM 19018 / LMG 30748 / EbN1)</name>
    <name type="common">Azoarcus sp. (strain EbN1)</name>
    <dbReference type="NCBI Taxonomy" id="76114"/>
    <lineage>
        <taxon>Bacteria</taxon>
        <taxon>Pseudomonadati</taxon>
        <taxon>Pseudomonadota</taxon>
        <taxon>Betaproteobacteria</taxon>
        <taxon>Rhodocyclales</taxon>
        <taxon>Rhodocyclaceae</taxon>
        <taxon>Aromatoleum</taxon>
    </lineage>
</organism>
<dbReference type="EMBL" id="CR555307">
    <property type="protein sequence ID" value="CAI10412.1"/>
    <property type="molecule type" value="Genomic_DNA"/>
</dbReference>
<accession>Q5NX02</accession>
<dbReference type="HOGENOM" id="CLU_2406958_0_0_4"/>
<sequence>MDLKAAIPFLIAVAVFAGLALVRMLVVVLIERQAIRAFRECLEAARAAGVEDAFMARFNSTASYGDSLDKIIRGWGAARIRRMYEEAIAKPT</sequence>
<reference evidence="2 3" key="1">
    <citation type="journal article" date="2005" name="Arch. Microbiol.">
        <title>The genome sequence of an anaerobic aromatic-degrading denitrifying bacterium, strain EbN1.</title>
        <authorList>
            <person name="Rabus R."/>
            <person name="Kube M."/>
            <person name="Heider J."/>
            <person name="Beck A."/>
            <person name="Heitmann K."/>
            <person name="Widdel F."/>
            <person name="Reinhardt R."/>
        </authorList>
    </citation>
    <scope>NUCLEOTIDE SEQUENCE [LARGE SCALE GENOMIC DNA]</scope>
    <source>
        <strain evidence="2 3">EbN1</strain>
        <plasmid evidence="3">Plasmid pAzo1</plasmid>
    </source>
</reference>
<dbReference type="AlphaFoldDB" id="Q5NX02"/>
<name>Q5NX02_AROAE</name>
<evidence type="ECO:0000313" key="3">
    <source>
        <dbReference type="Proteomes" id="UP000006552"/>
    </source>
</evidence>
<keyword evidence="1" id="KW-0472">Membrane</keyword>
<dbReference type="RefSeq" id="WP_011254767.1">
    <property type="nucleotide sequence ID" value="NC_006823.1"/>
</dbReference>
<protein>
    <submittedName>
        <fullName evidence="2">Uncharacterized protein</fullName>
    </submittedName>
</protein>
<proteinExistence type="predicted"/>
<keyword evidence="3" id="KW-1185">Reference proteome</keyword>
<dbReference type="Proteomes" id="UP000006552">
    <property type="component" value="Plasmid 1"/>
</dbReference>
<keyword evidence="2" id="KW-0614">Plasmid</keyword>
<evidence type="ECO:0000313" key="2">
    <source>
        <dbReference type="EMBL" id="CAI10412.1"/>
    </source>
</evidence>
<evidence type="ECO:0000256" key="1">
    <source>
        <dbReference type="SAM" id="Phobius"/>
    </source>
</evidence>
<feature type="transmembrane region" description="Helical" evidence="1">
    <location>
        <begin position="6"/>
        <end position="30"/>
    </location>
</feature>
<gene>
    <name evidence="2" type="ORF">p1B218</name>
</gene>
<dbReference type="KEGG" id="eba:p1B218"/>